<reference evidence="2 3" key="1">
    <citation type="journal article" date="2019" name="Int. J. Syst. Evol. Microbiol.">
        <title>The Global Catalogue of Microorganisms (GCM) 10K type strain sequencing project: providing services to taxonomists for standard genome sequencing and annotation.</title>
        <authorList>
            <consortium name="The Broad Institute Genomics Platform"/>
            <consortium name="The Broad Institute Genome Sequencing Center for Infectious Disease"/>
            <person name="Wu L."/>
            <person name="Ma J."/>
        </authorList>
    </citation>
    <scope>NUCLEOTIDE SEQUENCE [LARGE SCALE GENOMIC DNA]</scope>
    <source>
        <strain evidence="2 3">JCM 15421</strain>
    </source>
</reference>
<proteinExistence type="predicted"/>
<organism evidence="2 3">
    <name type="scientific">Dokdonella soli</name>
    <dbReference type="NCBI Taxonomy" id="529810"/>
    <lineage>
        <taxon>Bacteria</taxon>
        <taxon>Pseudomonadati</taxon>
        <taxon>Pseudomonadota</taxon>
        <taxon>Gammaproteobacteria</taxon>
        <taxon>Lysobacterales</taxon>
        <taxon>Rhodanobacteraceae</taxon>
        <taxon>Dokdonella</taxon>
    </lineage>
</organism>
<sequence>MKLAYIDLCGFRGYRKPIRIDFADGFTIIDGRNGVGKSTIFDAVEFALTGSLSKYNDAKASGETVADYIWWTGKGPTPTDRYVDVGFRDGDELIRVRRTQFGKPDSAMLLQLTKQLCDLDFAPEEPLAQLCSTSVIRDEHIAGLSLDLKETERYALLRDGLGANDADAWIARGLRLTTAAKQRSHNRK</sequence>
<dbReference type="RefSeq" id="WP_343789334.1">
    <property type="nucleotide sequence ID" value="NZ_BAAAEU010000006.1"/>
</dbReference>
<gene>
    <name evidence="2" type="ORF">GCM10009105_16550</name>
</gene>
<dbReference type="InterPro" id="IPR027417">
    <property type="entry name" value="P-loop_NTPase"/>
</dbReference>
<accession>A0ABN1IHE4</accession>
<name>A0ABN1IHE4_9GAMM</name>
<dbReference type="SUPFAM" id="SSF52540">
    <property type="entry name" value="P-loop containing nucleoside triphosphate hydrolases"/>
    <property type="match status" value="1"/>
</dbReference>
<dbReference type="Gene3D" id="3.40.50.300">
    <property type="entry name" value="P-loop containing nucleotide triphosphate hydrolases"/>
    <property type="match status" value="1"/>
</dbReference>
<dbReference type="Proteomes" id="UP001501523">
    <property type="component" value="Unassembled WGS sequence"/>
</dbReference>
<dbReference type="EMBL" id="BAAAEU010000006">
    <property type="protein sequence ID" value="GAA0713232.1"/>
    <property type="molecule type" value="Genomic_DNA"/>
</dbReference>
<dbReference type="PANTHER" id="PTHR32114">
    <property type="entry name" value="ABC TRANSPORTER ABCH.3"/>
    <property type="match status" value="1"/>
</dbReference>
<feature type="domain" description="Rad50/SbcC-type AAA" evidence="1">
    <location>
        <begin position="6"/>
        <end position="99"/>
    </location>
</feature>
<evidence type="ECO:0000313" key="3">
    <source>
        <dbReference type="Proteomes" id="UP001501523"/>
    </source>
</evidence>
<comment type="caution">
    <text evidence="2">The sequence shown here is derived from an EMBL/GenBank/DDBJ whole genome shotgun (WGS) entry which is preliminary data.</text>
</comment>
<dbReference type="PANTHER" id="PTHR32114:SF2">
    <property type="entry name" value="ABC TRANSPORTER ABCH.3"/>
    <property type="match status" value="1"/>
</dbReference>
<dbReference type="Pfam" id="PF13476">
    <property type="entry name" value="AAA_23"/>
    <property type="match status" value="1"/>
</dbReference>
<dbReference type="InterPro" id="IPR038729">
    <property type="entry name" value="Rad50/SbcC_AAA"/>
</dbReference>
<protein>
    <recommendedName>
        <fullName evidence="1">Rad50/SbcC-type AAA domain-containing protein</fullName>
    </recommendedName>
</protein>
<keyword evidence="3" id="KW-1185">Reference proteome</keyword>
<evidence type="ECO:0000259" key="1">
    <source>
        <dbReference type="Pfam" id="PF13476"/>
    </source>
</evidence>
<evidence type="ECO:0000313" key="2">
    <source>
        <dbReference type="EMBL" id="GAA0713232.1"/>
    </source>
</evidence>